<dbReference type="InterPro" id="IPR012702">
    <property type="entry name" value="CP_lyase_PhnF"/>
</dbReference>
<evidence type="ECO:0000256" key="1">
    <source>
        <dbReference type="ARBA" id="ARBA00023015"/>
    </source>
</evidence>
<proteinExistence type="predicted"/>
<dbReference type="PRINTS" id="PR00035">
    <property type="entry name" value="HTHGNTR"/>
</dbReference>
<evidence type="ECO:0000313" key="5">
    <source>
        <dbReference type="EMBL" id="MBI1621384.1"/>
    </source>
</evidence>
<dbReference type="SUPFAM" id="SSF64288">
    <property type="entry name" value="Chorismate lyase-like"/>
    <property type="match status" value="1"/>
</dbReference>
<keyword evidence="1" id="KW-0805">Transcription regulation</keyword>
<evidence type="ECO:0000259" key="4">
    <source>
        <dbReference type="PROSITE" id="PS50949"/>
    </source>
</evidence>
<dbReference type="SUPFAM" id="SSF46785">
    <property type="entry name" value="Winged helix' DNA-binding domain"/>
    <property type="match status" value="1"/>
</dbReference>
<dbReference type="CDD" id="cd07377">
    <property type="entry name" value="WHTH_GntR"/>
    <property type="match status" value="1"/>
</dbReference>
<keyword evidence="3" id="KW-0804">Transcription</keyword>
<accession>A0ABS0SF09</accession>
<dbReference type="InterPro" id="IPR050679">
    <property type="entry name" value="Bact_HTH_transcr_reg"/>
</dbReference>
<dbReference type="Gene3D" id="3.40.1410.10">
    <property type="entry name" value="Chorismate lyase-like"/>
    <property type="match status" value="1"/>
</dbReference>
<reference evidence="5 6" key="1">
    <citation type="submission" date="2020-10" db="EMBL/GenBank/DDBJ databases">
        <title>Aquamicrobium zhengzhouensis sp. nov., a exopolysaccharide producing bacterium isolated from farmland soil.</title>
        <authorList>
            <person name="Wang X."/>
        </authorList>
    </citation>
    <scope>NUCLEOTIDE SEQUENCE [LARGE SCALE GENOMIC DNA]</scope>
    <source>
        <strain evidence="6">cd-1</strain>
    </source>
</reference>
<dbReference type="PROSITE" id="PS50949">
    <property type="entry name" value="HTH_GNTR"/>
    <property type="match status" value="1"/>
</dbReference>
<organism evidence="5 6">
    <name type="scientific">Aquamicrobium zhengzhouense</name>
    <dbReference type="NCBI Taxonomy" id="2781738"/>
    <lineage>
        <taxon>Bacteria</taxon>
        <taxon>Pseudomonadati</taxon>
        <taxon>Pseudomonadota</taxon>
        <taxon>Alphaproteobacteria</taxon>
        <taxon>Hyphomicrobiales</taxon>
        <taxon>Phyllobacteriaceae</taxon>
        <taxon>Aquamicrobium</taxon>
    </lineage>
</organism>
<dbReference type="InterPro" id="IPR036390">
    <property type="entry name" value="WH_DNA-bd_sf"/>
</dbReference>
<protein>
    <submittedName>
        <fullName evidence="5">Phosphonate metabolism transcriptional regulator PhnF</fullName>
    </submittedName>
</protein>
<dbReference type="RefSeq" id="WP_198476766.1">
    <property type="nucleotide sequence ID" value="NZ_JADGMQ010000007.1"/>
</dbReference>
<keyword evidence="2" id="KW-0238">DNA-binding</keyword>
<dbReference type="Gene3D" id="1.10.10.10">
    <property type="entry name" value="Winged helix-like DNA-binding domain superfamily/Winged helix DNA-binding domain"/>
    <property type="match status" value="1"/>
</dbReference>
<evidence type="ECO:0000256" key="3">
    <source>
        <dbReference type="ARBA" id="ARBA00023163"/>
    </source>
</evidence>
<dbReference type="PANTHER" id="PTHR44846">
    <property type="entry name" value="MANNOSYL-D-GLYCERATE TRANSPORT/METABOLISM SYSTEM REPRESSOR MNGR-RELATED"/>
    <property type="match status" value="1"/>
</dbReference>
<keyword evidence="6" id="KW-1185">Reference proteome</keyword>
<dbReference type="EMBL" id="JADGMQ010000007">
    <property type="protein sequence ID" value="MBI1621384.1"/>
    <property type="molecule type" value="Genomic_DNA"/>
</dbReference>
<sequence length="247" mass="27010">MRENTIERGSGVALWRQIADRIRLGIADGSLAVDGKLLPETRLAAMFGANRHTVRSAIAALEQEGVVQAKQGRGTFIRRTRRISYALGSRTRFSSNLEGQAKEVLSTLLKADTIKADASFAEVLGISLGAPLIRLDILGQADGQSVSCATHWFDGERFKDFESHYAQTRSITATLRHYGISDYVRRQTSVTARHAEGEVLSQLGLAPGAIVLVAKAINETPDSIAFQLSETLFPADRVELTVNRYPK</sequence>
<dbReference type="NCBIfam" id="TIGR02325">
    <property type="entry name" value="C_P_lyase_phnF"/>
    <property type="match status" value="1"/>
</dbReference>
<evidence type="ECO:0000313" key="6">
    <source>
        <dbReference type="Proteomes" id="UP000601789"/>
    </source>
</evidence>
<dbReference type="SMART" id="SM00345">
    <property type="entry name" value="HTH_GNTR"/>
    <property type="match status" value="1"/>
</dbReference>
<name>A0ABS0SF09_9HYPH</name>
<evidence type="ECO:0000256" key="2">
    <source>
        <dbReference type="ARBA" id="ARBA00023125"/>
    </source>
</evidence>
<gene>
    <name evidence="5" type="primary">phnF</name>
    <name evidence="5" type="ORF">IOD40_11985</name>
</gene>
<dbReference type="Pfam" id="PF00392">
    <property type="entry name" value="GntR"/>
    <property type="match status" value="1"/>
</dbReference>
<dbReference type="InterPro" id="IPR036388">
    <property type="entry name" value="WH-like_DNA-bd_sf"/>
</dbReference>
<dbReference type="PANTHER" id="PTHR44846:SF1">
    <property type="entry name" value="MANNOSYL-D-GLYCERATE TRANSPORT_METABOLISM SYSTEM REPRESSOR MNGR-RELATED"/>
    <property type="match status" value="1"/>
</dbReference>
<dbReference type="SMART" id="SM00866">
    <property type="entry name" value="UTRA"/>
    <property type="match status" value="1"/>
</dbReference>
<dbReference type="InterPro" id="IPR000524">
    <property type="entry name" value="Tscrpt_reg_HTH_GntR"/>
</dbReference>
<feature type="domain" description="HTH gntR-type" evidence="4">
    <location>
        <begin position="12"/>
        <end position="80"/>
    </location>
</feature>
<dbReference type="Proteomes" id="UP000601789">
    <property type="component" value="Unassembled WGS sequence"/>
</dbReference>
<dbReference type="Pfam" id="PF07702">
    <property type="entry name" value="UTRA"/>
    <property type="match status" value="1"/>
</dbReference>
<comment type="caution">
    <text evidence="5">The sequence shown here is derived from an EMBL/GenBank/DDBJ whole genome shotgun (WGS) entry which is preliminary data.</text>
</comment>
<dbReference type="InterPro" id="IPR011663">
    <property type="entry name" value="UTRA"/>
</dbReference>
<dbReference type="InterPro" id="IPR028978">
    <property type="entry name" value="Chorismate_lyase_/UTRA_dom_sf"/>
</dbReference>